<feature type="binding site" evidence="8 10">
    <location>
        <position position="71"/>
    </location>
    <ligand>
        <name>substrate</name>
    </ligand>
</feature>
<dbReference type="PANTHER" id="PTHR21272:SF3">
    <property type="entry name" value="CATABOLIC 3-DEHYDROQUINASE"/>
    <property type="match status" value="1"/>
</dbReference>
<dbReference type="InterPro" id="IPR018509">
    <property type="entry name" value="DHquinase_II_CS"/>
</dbReference>
<evidence type="ECO:0000256" key="3">
    <source>
        <dbReference type="ARBA" id="ARBA00004902"/>
    </source>
</evidence>
<dbReference type="OrthoDB" id="9790793at2"/>
<sequence>MQIAIINGPNLNLLGTREPTIYGDTSFEAYYKTLTERFPGIQFHYYQSNVEGELINELQRVGFSFDGILINPGGYTHTSVALGDCIASITTPVIEVHISNIHSREAFRQISHVSAKCKGTIAGLGLEGYALGTQYFLNTAAPSTKKI</sequence>
<evidence type="ECO:0000256" key="5">
    <source>
        <dbReference type="ARBA" id="ARBA00011193"/>
    </source>
</evidence>
<dbReference type="GO" id="GO:0009423">
    <property type="term" value="P:chorismate biosynthetic process"/>
    <property type="evidence" value="ECO:0007669"/>
    <property type="project" value="UniProtKB-UniRule"/>
</dbReference>
<evidence type="ECO:0000256" key="4">
    <source>
        <dbReference type="ARBA" id="ARBA00011037"/>
    </source>
</evidence>
<dbReference type="EMBL" id="FNQY01000033">
    <property type="protein sequence ID" value="SEA61315.1"/>
    <property type="molecule type" value="Genomic_DNA"/>
</dbReference>
<reference evidence="12 13" key="1">
    <citation type="submission" date="2016-10" db="EMBL/GenBank/DDBJ databases">
        <authorList>
            <person name="de Groot N.N."/>
        </authorList>
    </citation>
    <scope>NUCLEOTIDE SEQUENCE [LARGE SCALE GENOMIC DNA]</scope>
    <source>
        <strain evidence="12 13">Vu-144</strain>
    </source>
</reference>
<dbReference type="NCBIfam" id="NF003807">
    <property type="entry name" value="PRK05395.1-4"/>
    <property type="match status" value="1"/>
</dbReference>
<feature type="binding site" evidence="8 10">
    <location>
        <position position="84"/>
    </location>
    <ligand>
        <name>substrate</name>
    </ligand>
</feature>
<comment type="subunit">
    <text evidence="5 8">Homododecamer.</text>
</comment>
<keyword evidence="7 8" id="KW-0456">Lyase</keyword>
<keyword evidence="8" id="KW-0057">Aromatic amino acid biosynthesis</keyword>
<feature type="binding site" evidence="8 10">
    <location>
        <position position="108"/>
    </location>
    <ligand>
        <name>substrate</name>
    </ligand>
</feature>
<evidence type="ECO:0000256" key="7">
    <source>
        <dbReference type="ARBA" id="ARBA00023239"/>
    </source>
</evidence>
<dbReference type="PANTHER" id="PTHR21272">
    <property type="entry name" value="CATABOLIC 3-DEHYDROQUINASE"/>
    <property type="match status" value="1"/>
</dbReference>
<dbReference type="NCBIfam" id="NF003805">
    <property type="entry name" value="PRK05395.1-2"/>
    <property type="match status" value="1"/>
</dbReference>
<dbReference type="SUPFAM" id="SSF52304">
    <property type="entry name" value="Type II 3-dehydroquinate dehydratase"/>
    <property type="match status" value="1"/>
</dbReference>
<feature type="binding site" evidence="8 10">
    <location>
        <begin position="98"/>
        <end position="99"/>
    </location>
    <ligand>
        <name>substrate</name>
    </ligand>
</feature>
<comment type="catalytic activity">
    <reaction evidence="1 8">
        <text>3-dehydroquinate = 3-dehydroshikimate + H2O</text>
        <dbReference type="Rhea" id="RHEA:21096"/>
        <dbReference type="ChEBI" id="CHEBI:15377"/>
        <dbReference type="ChEBI" id="CHEBI:16630"/>
        <dbReference type="ChEBI" id="CHEBI:32364"/>
        <dbReference type="EC" id="4.2.1.10"/>
    </reaction>
</comment>
<feature type="active site" description="Proton acceptor" evidence="8 9">
    <location>
        <position position="22"/>
    </location>
</feature>
<dbReference type="EC" id="4.2.1.10" evidence="6 8"/>
<organism evidence="12 13">
    <name type="scientific">Arachidicoccus rhizosphaerae</name>
    <dbReference type="NCBI Taxonomy" id="551991"/>
    <lineage>
        <taxon>Bacteria</taxon>
        <taxon>Pseudomonadati</taxon>
        <taxon>Bacteroidota</taxon>
        <taxon>Chitinophagia</taxon>
        <taxon>Chitinophagales</taxon>
        <taxon>Chitinophagaceae</taxon>
        <taxon>Arachidicoccus</taxon>
    </lineage>
</organism>
<dbReference type="GO" id="GO:0019631">
    <property type="term" value="P:quinate catabolic process"/>
    <property type="evidence" value="ECO:0007669"/>
    <property type="project" value="TreeGrafter"/>
</dbReference>
<feature type="site" description="Transition state stabilizer" evidence="8 11">
    <location>
        <position position="17"/>
    </location>
</feature>
<dbReference type="Pfam" id="PF01220">
    <property type="entry name" value="DHquinase_II"/>
    <property type="match status" value="1"/>
</dbReference>
<accession>A0A1H4CLK5</accession>
<keyword evidence="8" id="KW-0028">Amino-acid biosynthesis</keyword>
<evidence type="ECO:0000256" key="1">
    <source>
        <dbReference type="ARBA" id="ARBA00001864"/>
    </source>
</evidence>
<proteinExistence type="inferred from homology"/>
<dbReference type="CDD" id="cd00466">
    <property type="entry name" value="DHQase_II"/>
    <property type="match status" value="1"/>
</dbReference>
<dbReference type="GO" id="GO:0003855">
    <property type="term" value="F:3-dehydroquinate dehydratase activity"/>
    <property type="evidence" value="ECO:0007669"/>
    <property type="project" value="UniProtKB-UniRule"/>
</dbReference>
<dbReference type="InterPro" id="IPR036441">
    <property type="entry name" value="DHquinase_II_sf"/>
</dbReference>
<evidence type="ECO:0000256" key="10">
    <source>
        <dbReference type="PIRSR" id="PIRSR001399-2"/>
    </source>
</evidence>
<dbReference type="Proteomes" id="UP000199041">
    <property type="component" value="Unassembled WGS sequence"/>
</dbReference>
<dbReference type="HAMAP" id="MF_00169">
    <property type="entry name" value="AroQ"/>
    <property type="match status" value="1"/>
</dbReference>
<dbReference type="GO" id="GO:0008652">
    <property type="term" value="P:amino acid biosynthetic process"/>
    <property type="evidence" value="ECO:0007669"/>
    <property type="project" value="UniProtKB-KW"/>
</dbReference>
<keyword evidence="13" id="KW-1185">Reference proteome</keyword>
<gene>
    <name evidence="8" type="primary">aroQ</name>
    <name evidence="12" type="ORF">SAMN05192529_13320</name>
</gene>
<evidence type="ECO:0000256" key="6">
    <source>
        <dbReference type="ARBA" id="ARBA00012060"/>
    </source>
</evidence>
<evidence type="ECO:0000313" key="12">
    <source>
        <dbReference type="EMBL" id="SEA61315.1"/>
    </source>
</evidence>
<dbReference type="PROSITE" id="PS01029">
    <property type="entry name" value="DEHYDROQUINASE_II"/>
    <property type="match status" value="1"/>
</dbReference>
<dbReference type="UniPathway" id="UPA00053">
    <property type="reaction ID" value="UER00086"/>
</dbReference>
<evidence type="ECO:0000256" key="9">
    <source>
        <dbReference type="PIRSR" id="PIRSR001399-1"/>
    </source>
</evidence>
<evidence type="ECO:0000256" key="2">
    <source>
        <dbReference type="ARBA" id="ARBA00003924"/>
    </source>
</evidence>
<comment type="pathway">
    <text evidence="3 8">Metabolic intermediate biosynthesis; chorismate biosynthesis; chorismate from D-erythrose 4-phosphate and phosphoenolpyruvate: step 3/7.</text>
</comment>
<protein>
    <recommendedName>
        <fullName evidence="6 8">3-dehydroquinate dehydratase</fullName>
        <shortName evidence="8">3-dehydroquinase</shortName>
        <ecNumber evidence="6 8">4.2.1.10</ecNumber>
    </recommendedName>
    <alternativeName>
        <fullName evidence="8">Type II DHQase</fullName>
    </alternativeName>
</protein>
<feature type="binding site" evidence="8 10">
    <location>
        <position position="77"/>
    </location>
    <ligand>
        <name>substrate</name>
    </ligand>
</feature>
<dbReference type="InterPro" id="IPR001874">
    <property type="entry name" value="DHquinase_II"/>
</dbReference>
<name>A0A1H4CLK5_9BACT</name>
<evidence type="ECO:0000313" key="13">
    <source>
        <dbReference type="Proteomes" id="UP000199041"/>
    </source>
</evidence>
<dbReference type="PIRSF" id="PIRSF001399">
    <property type="entry name" value="DHquinase_II"/>
    <property type="match status" value="1"/>
</dbReference>
<dbReference type="Gene3D" id="3.40.50.9100">
    <property type="entry name" value="Dehydroquinase, class II"/>
    <property type="match status" value="1"/>
</dbReference>
<comment type="function">
    <text evidence="2 8">Catalyzes a trans-dehydration via an enolate intermediate.</text>
</comment>
<dbReference type="RefSeq" id="WP_091401159.1">
    <property type="nucleotide sequence ID" value="NZ_FNQY01000033.1"/>
</dbReference>
<dbReference type="STRING" id="551991.SAMN05192529_13320"/>
<evidence type="ECO:0000256" key="11">
    <source>
        <dbReference type="PIRSR" id="PIRSR001399-3"/>
    </source>
</evidence>
<comment type="similarity">
    <text evidence="4 8">Belongs to the type-II 3-dehydroquinase family.</text>
</comment>
<dbReference type="AlphaFoldDB" id="A0A1H4CLK5"/>
<evidence type="ECO:0000256" key="8">
    <source>
        <dbReference type="HAMAP-Rule" id="MF_00169"/>
    </source>
</evidence>
<feature type="active site" description="Proton donor" evidence="8 9">
    <location>
        <position position="97"/>
    </location>
</feature>
<dbReference type="GO" id="GO:0009073">
    <property type="term" value="P:aromatic amino acid family biosynthetic process"/>
    <property type="evidence" value="ECO:0007669"/>
    <property type="project" value="UniProtKB-KW"/>
</dbReference>